<dbReference type="AlphaFoldDB" id="A0AAN5HYB8"/>
<dbReference type="Gene3D" id="1.20.58.390">
    <property type="entry name" value="Neurotransmitter-gated ion-channel transmembrane domain"/>
    <property type="match status" value="1"/>
</dbReference>
<dbReference type="EMBL" id="BTRK01000004">
    <property type="protein sequence ID" value="GMR45374.1"/>
    <property type="molecule type" value="Genomic_DNA"/>
</dbReference>
<protein>
    <recommendedName>
        <fullName evidence="4">Neurotransmitter-gated ion-channel transmembrane domain-containing protein</fullName>
    </recommendedName>
</protein>
<evidence type="ECO:0000313" key="3">
    <source>
        <dbReference type="Proteomes" id="UP001328107"/>
    </source>
</evidence>
<organism evidence="2 3">
    <name type="scientific">Pristionchus mayeri</name>
    <dbReference type="NCBI Taxonomy" id="1317129"/>
    <lineage>
        <taxon>Eukaryota</taxon>
        <taxon>Metazoa</taxon>
        <taxon>Ecdysozoa</taxon>
        <taxon>Nematoda</taxon>
        <taxon>Chromadorea</taxon>
        <taxon>Rhabditida</taxon>
        <taxon>Rhabditina</taxon>
        <taxon>Diplogasteromorpha</taxon>
        <taxon>Diplogasteroidea</taxon>
        <taxon>Neodiplogasteridae</taxon>
        <taxon>Pristionchus</taxon>
    </lineage>
</organism>
<dbReference type="GO" id="GO:0004888">
    <property type="term" value="F:transmembrane signaling receptor activity"/>
    <property type="evidence" value="ECO:0007669"/>
    <property type="project" value="InterPro"/>
</dbReference>
<dbReference type="SUPFAM" id="SSF90112">
    <property type="entry name" value="Neurotransmitter-gated ion-channel transmembrane pore"/>
    <property type="match status" value="1"/>
</dbReference>
<keyword evidence="1" id="KW-0812">Transmembrane</keyword>
<dbReference type="GO" id="GO:0016020">
    <property type="term" value="C:membrane"/>
    <property type="evidence" value="ECO:0007669"/>
    <property type="project" value="InterPro"/>
</dbReference>
<dbReference type="GO" id="GO:0005216">
    <property type="term" value="F:monoatomic ion channel activity"/>
    <property type="evidence" value="ECO:0007669"/>
    <property type="project" value="InterPro"/>
</dbReference>
<dbReference type="Proteomes" id="UP001328107">
    <property type="component" value="Unassembled WGS sequence"/>
</dbReference>
<evidence type="ECO:0008006" key="4">
    <source>
        <dbReference type="Google" id="ProtNLM"/>
    </source>
</evidence>
<feature type="transmembrane region" description="Helical" evidence="1">
    <location>
        <begin position="75"/>
        <end position="96"/>
    </location>
</feature>
<keyword evidence="3" id="KW-1185">Reference proteome</keyword>
<reference evidence="3" key="1">
    <citation type="submission" date="2022-10" db="EMBL/GenBank/DDBJ databases">
        <title>Genome assembly of Pristionchus species.</title>
        <authorList>
            <person name="Yoshida K."/>
            <person name="Sommer R.J."/>
        </authorList>
    </citation>
    <scope>NUCLEOTIDE SEQUENCE [LARGE SCALE GENOMIC DNA]</scope>
    <source>
        <strain evidence="3">RS5460</strain>
    </source>
</reference>
<dbReference type="PANTHER" id="PTHR18945">
    <property type="entry name" value="NEUROTRANSMITTER GATED ION CHANNEL"/>
    <property type="match status" value="1"/>
</dbReference>
<feature type="transmembrane region" description="Helical" evidence="1">
    <location>
        <begin position="12"/>
        <end position="35"/>
    </location>
</feature>
<proteinExistence type="predicted"/>
<evidence type="ECO:0000313" key="2">
    <source>
        <dbReference type="EMBL" id="GMR45374.1"/>
    </source>
</evidence>
<accession>A0AAN5HYB8</accession>
<dbReference type="InterPro" id="IPR038050">
    <property type="entry name" value="Neuro_actylchol_rec"/>
</dbReference>
<evidence type="ECO:0000256" key="1">
    <source>
        <dbReference type="SAM" id="Phobius"/>
    </source>
</evidence>
<feature type="transmembrane region" description="Helical" evidence="1">
    <location>
        <begin position="47"/>
        <end position="63"/>
    </location>
</feature>
<keyword evidence="1" id="KW-0472">Membrane</keyword>
<feature type="non-terminal residue" evidence="2">
    <location>
        <position position="1"/>
    </location>
</feature>
<dbReference type="InterPro" id="IPR036719">
    <property type="entry name" value="Neuro-gated_channel_TM_sf"/>
</dbReference>
<sequence>QTYYRLIFTRQSNFWVCLIILPTYFLGVLILIGLFFGDGSLSSQVELGLTTMMSMTVIVGILNDSVPKSADLSRLGSFVFFDILTIIIAVLVILFCHDLRRIIHKKAKERLAREGGSKHKSRLWSFLLRLTRNSIVARLLLFLLFNAFHTANLIVMLTRSRDERGFEPPTQRFNVTET</sequence>
<keyword evidence="1" id="KW-1133">Transmembrane helix</keyword>
<dbReference type="InterPro" id="IPR006201">
    <property type="entry name" value="Neur_channel"/>
</dbReference>
<feature type="transmembrane region" description="Helical" evidence="1">
    <location>
        <begin position="135"/>
        <end position="157"/>
    </location>
</feature>
<gene>
    <name evidence="2" type="ORF">PMAYCL1PPCAC_15569</name>
</gene>
<comment type="caution">
    <text evidence="2">The sequence shown here is derived from an EMBL/GenBank/DDBJ whole genome shotgun (WGS) entry which is preliminary data.</text>
</comment>
<name>A0AAN5HYB8_9BILA</name>